<organism evidence="1 2">
    <name type="scientific">Streptomyces andamanensis</name>
    <dbReference type="NCBI Taxonomy" id="1565035"/>
    <lineage>
        <taxon>Bacteria</taxon>
        <taxon>Bacillati</taxon>
        <taxon>Actinomycetota</taxon>
        <taxon>Actinomycetes</taxon>
        <taxon>Kitasatosporales</taxon>
        <taxon>Streptomycetaceae</taxon>
        <taxon>Streptomyces</taxon>
    </lineage>
</organism>
<protein>
    <recommendedName>
        <fullName evidence="3">Transposase</fullName>
    </recommendedName>
</protein>
<proteinExistence type="predicted"/>
<dbReference type="Proteomes" id="UP001595824">
    <property type="component" value="Unassembled WGS sequence"/>
</dbReference>
<dbReference type="InterPro" id="IPR058915">
    <property type="entry name" value="AcrVA2-like"/>
</dbReference>
<dbReference type="RefSeq" id="WP_381738438.1">
    <property type="nucleotide sequence ID" value="NZ_JBHSDP010000011.1"/>
</dbReference>
<evidence type="ECO:0000313" key="1">
    <source>
        <dbReference type="EMBL" id="MFC4328288.1"/>
    </source>
</evidence>
<keyword evidence="2" id="KW-1185">Reference proteome</keyword>
<gene>
    <name evidence="1" type="ORF">ACFPC0_10670</name>
</gene>
<dbReference type="EMBL" id="JBHSDP010000011">
    <property type="protein sequence ID" value="MFC4328288.1"/>
    <property type="molecule type" value="Genomic_DNA"/>
</dbReference>
<evidence type="ECO:0000313" key="2">
    <source>
        <dbReference type="Proteomes" id="UP001595824"/>
    </source>
</evidence>
<comment type="caution">
    <text evidence="1">The sequence shown here is derived from an EMBL/GenBank/DDBJ whole genome shotgun (WGS) entry which is preliminary data.</text>
</comment>
<dbReference type="Pfam" id="PF26125">
    <property type="entry name" value="AcrVA2-like"/>
    <property type="match status" value="1"/>
</dbReference>
<accession>A0ABV8TCH1</accession>
<evidence type="ECO:0008006" key="3">
    <source>
        <dbReference type="Google" id="ProtNLM"/>
    </source>
</evidence>
<reference evidence="2" key="1">
    <citation type="journal article" date="2019" name="Int. J. Syst. Evol. Microbiol.">
        <title>The Global Catalogue of Microorganisms (GCM) 10K type strain sequencing project: providing services to taxonomists for standard genome sequencing and annotation.</title>
        <authorList>
            <consortium name="The Broad Institute Genomics Platform"/>
            <consortium name="The Broad Institute Genome Sequencing Center for Infectious Disease"/>
            <person name="Wu L."/>
            <person name="Ma J."/>
        </authorList>
    </citation>
    <scope>NUCLEOTIDE SEQUENCE [LARGE SCALE GENOMIC DNA]</scope>
    <source>
        <strain evidence="2">PCU 347</strain>
    </source>
</reference>
<name>A0ABV8TCH1_9ACTN</name>
<sequence>MPTPPPSPFDAKPAILARPPAFWIMDLIQNNAAFLDGKLRELGFQDLMSSRPSNLTEAQQAKIKATMARYSTRDQVAIQGMAGDVRVYQQWAKYRDTYEPHPAMTRGLMKMKADSTVPGGVLRRLRHRNPMFLLPGAPEIIHADEQRGRIIALQVTGSVSTRYPYVGNMRLSGGAGRGLAVDTDDSEANAYQVGVVSEIHNADGTHVVDMDVLHLTVPLYGDFTVDELVSRTTGFVWTPDLLGTDDESRRRYMETAARVAVSHLLYACSRTVEIDDKPRASRPPAKPKKGEPKRVSARVYRMGWRLGAAIEDVLRRPAERRQPGPGTGKKLASHVRAAHMHMYRVGPGRQEIEFQLLAPIPVNQHLDDGKTITNHPMR</sequence>